<organism evidence="4">
    <name type="scientific">Ochromonas sp. CCMP1393</name>
    <dbReference type="NCBI Taxonomy" id="420556"/>
    <lineage>
        <taxon>Eukaryota</taxon>
        <taxon>Sar</taxon>
        <taxon>Stramenopiles</taxon>
        <taxon>Ochrophyta</taxon>
        <taxon>Chrysophyceae</taxon>
        <taxon>Chromulinales</taxon>
        <taxon>Chromulinaceae</taxon>
        <taxon>Ochromonas</taxon>
    </lineage>
</organism>
<geneLocation type="plastid" evidence="4"/>
<evidence type="ECO:0000256" key="3">
    <source>
        <dbReference type="SAM" id="Phobius"/>
    </source>
</evidence>
<evidence type="ECO:0000256" key="1">
    <source>
        <dbReference type="ARBA" id="ARBA00004474"/>
    </source>
</evidence>
<keyword evidence="3" id="KW-0812">Transmembrane</keyword>
<dbReference type="Pfam" id="PF06799">
    <property type="entry name" value="CGLD27-like"/>
    <property type="match status" value="1"/>
</dbReference>
<gene>
    <name evidence="4" type="primary">ycf36</name>
</gene>
<evidence type="ECO:0000313" key="4">
    <source>
        <dbReference type="EMBL" id="AIM52809.1"/>
    </source>
</evidence>
<dbReference type="InterPro" id="IPR009631">
    <property type="entry name" value="CGLD27-like"/>
</dbReference>
<dbReference type="GO" id="GO:0009536">
    <property type="term" value="C:plastid"/>
    <property type="evidence" value="ECO:0007669"/>
    <property type="project" value="UniProtKB-SubCell"/>
</dbReference>
<dbReference type="AlphaFoldDB" id="A0A0D3MKA2"/>
<dbReference type="EMBL" id="KJ877675">
    <property type="protein sequence ID" value="AIM52730.1"/>
    <property type="molecule type" value="Genomic_DNA"/>
</dbReference>
<keyword evidence="3" id="KW-1133">Transmembrane helix</keyword>
<keyword evidence="2 4" id="KW-0934">Plastid</keyword>
<evidence type="ECO:0000256" key="2">
    <source>
        <dbReference type="ARBA" id="ARBA00022640"/>
    </source>
</evidence>
<dbReference type="EMBL" id="KJ877675">
    <property type="protein sequence ID" value="AIM52809.1"/>
    <property type="molecule type" value="Genomic_DNA"/>
</dbReference>
<dbReference type="PANTHER" id="PTHR34214">
    <property type="match status" value="1"/>
</dbReference>
<name>A0A0D3MKA2_9STRA</name>
<evidence type="ECO:0008006" key="5">
    <source>
        <dbReference type="Google" id="ProtNLM"/>
    </source>
</evidence>
<reference evidence="4" key="1">
    <citation type="journal article" date="2015" name="Sci. Rep.">
        <title>Updating algal evolutionary relationships through plastid genome sequencing: did alveolate plastids emerge through endosymbiosis of an ochrophyte?</title>
        <authorList>
            <person name="Sevcikova T."/>
            <person name="Horak A."/>
            <person name="Klimes V."/>
            <person name="Zbrankova V."/>
            <person name="Demir-Hilton E."/>
            <person name="Sudek S."/>
            <person name="Jenkins J."/>
            <person name="Schmutz J."/>
            <person name="Pribyl P."/>
            <person name="Fousek J."/>
            <person name="Vlcek C."/>
            <person name="Lang B.F."/>
            <person name="Obornik M."/>
            <person name="Worden A.Z."/>
            <person name="Elias M."/>
        </authorList>
    </citation>
    <scope>NUCLEOTIDE SEQUENCE</scope>
</reference>
<sequence>MVPNIKIFLLCPIPEDQKPINEYIDLKENPLFNWTALENEKYKQKLVGLYSFFWLIISIFEGNLWSKNTLKVFILTLEISSICVLFSLLFIFIRWRDIKKRFTEARLFYEEASWFDGQIWEKPFFLIKNDKLICSQKIQPILQRLIREIANFSFLSLFLFVCFEFT</sequence>
<accession>A0A0D3MKA2</accession>
<keyword evidence="3" id="KW-0472">Membrane</keyword>
<feature type="transmembrane region" description="Helical" evidence="3">
    <location>
        <begin position="47"/>
        <end position="66"/>
    </location>
</feature>
<comment type="subcellular location">
    <subcellularLocation>
        <location evidence="1">Plastid</location>
    </subcellularLocation>
</comment>
<feature type="transmembrane region" description="Helical" evidence="3">
    <location>
        <begin position="72"/>
        <end position="93"/>
    </location>
</feature>
<proteinExistence type="predicted"/>
<dbReference type="PANTHER" id="PTHR34214:SF3">
    <property type="entry name" value="PROTEIN CONSERVED IN THE GREEN LINEAGE AND DIATOMS 27, CHLOROPLASTIC"/>
    <property type="match status" value="1"/>
</dbReference>
<protein>
    <recommendedName>
        <fullName evidence="5">Ycf36</fullName>
    </recommendedName>
</protein>